<name>A0A7V5K297_9BACT</name>
<protein>
    <recommendedName>
        <fullName evidence="3">Chromosome segregation and condensation protein ScpA</fullName>
    </recommendedName>
</protein>
<dbReference type="AlphaFoldDB" id="A0A7V5K297"/>
<keyword evidence="1" id="KW-0812">Transmembrane</keyword>
<organism evidence="2">
    <name type="scientific">Thermodesulfobacterium geofontis</name>
    <dbReference type="NCBI Taxonomy" id="1295609"/>
    <lineage>
        <taxon>Bacteria</taxon>
        <taxon>Pseudomonadati</taxon>
        <taxon>Thermodesulfobacteriota</taxon>
        <taxon>Thermodesulfobacteria</taxon>
        <taxon>Thermodesulfobacteriales</taxon>
        <taxon>Thermodesulfobacteriaceae</taxon>
        <taxon>Thermodesulfobacterium</taxon>
    </lineage>
</organism>
<dbReference type="InterPro" id="IPR023093">
    <property type="entry name" value="ScpA-like_C"/>
</dbReference>
<sequence>MPVSETSLELYKTLEELKSKILKNKYELIDLNLTNIVLSAQRYLSLVNLNEIFLEFLIRLSEAIYLKSCLLLNIHNGKEEKIEDLEGTSFKEILEERFNYYKALPFGRILFEKVFLSRIHYVFEREDKKSFAGEKEKNLILKAILSVLSREEVKEEILKNFSFLFIDSYLENLKEYLEKKLSFSFKELIKERKEVEFLEIVYYFLALLFLYLEGYCYMVQNSENEDIIIFSKRHL</sequence>
<reference evidence="2" key="1">
    <citation type="journal article" date="2020" name="mSystems">
        <title>Genome- and Community-Level Interaction Insights into Carbon Utilization and Element Cycling Functions of Hydrothermarchaeota in Hydrothermal Sediment.</title>
        <authorList>
            <person name="Zhou Z."/>
            <person name="Liu Y."/>
            <person name="Xu W."/>
            <person name="Pan J."/>
            <person name="Luo Z.H."/>
            <person name="Li M."/>
        </authorList>
    </citation>
    <scope>NUCLEOTIDE SEQUENCE [LARGE SCALE GENOMIC DNA]</scope>
    <source>
        <strain evidence="2">SpSt-1011</strain>
    </source>
</reference>
<dbReference type="Gene3D" id="1.10.10.580">
    <property type="entry name" value="Structural maintenance of chromosome 1. Chain E"/>
    <property type="match status" value="1"/>
</dbReference>
<evidence type="ECO:0008006" key="3">
    <source>
        <dbReference type="Google" id="ProtNLM"/>
    </source>
</evidence>
<dbReference type="EMBL" id="DRUQ01000152">
    <property type="protein sequence ID" value="HHH86403.1"/>
    <property type="molecule type" value="Genomic_DNA"/>
</dbReference>
<comment type="caution">
    <text evidence="2">The sequence shown here is derived from an EMBL/GenBank/DDBJ whole genome shotgun (WGS) entry which is preliminary data.</text>
</comment>
<evidence type="ECO:0000313" key="2">
    <source>
        <dbReference type="EMBL" id="HHH86403.1"/>
    </source>
</evidence>
<evidence type="ECO:0000256" key="1">
    <source>
        <dbReference type="SAM" id="Phobius"/>
    </source>
</evidence>
<accession>A0A7V5K297</accession>
<keyword evidence="1" id="KW-0472">Membrane</keyword>
<keyword evidence="1" id="KW-1133">Transmembrane helix</keyword>
<gene>
    <name evidence="2" type="ORF">ENL62_02405</name>
</gene>
<feature type="transmembrane region" description="Helical" evidence="1">
    <location>
        <begin position="200"/>
        <end position="220"/>
    </location>
</feature>
<proteinExistence type="predicted"/>